<evidence type="ECO:0000313" key="7">
    <source>
        <dbReference type="EMBL" id="TXD31707.1"/>
    </source>
</evidence>
<dbReference type="InterPro" id="IPR001818">
    <property type="entry name" value="Pept_M10_metallopeptidase"/>
</dbReference>
<dbReference type="SUPFAM" id="SSF55486">
    <property type="entry name" value="Metalloproteases ('zincins'), catalytic domain"/>
    <property type="match status" value="1"/>
</dbReference>
<evidence type="ECO:0000259" key="6">
    <source>
        <dbReference type="SMART" id="SM00235"/>
    </source>
</evidence>
<dbReference type="InterPro" id="IPR021190">
    <property type="entry name" value="Pept_M10A"/>
</dbReference>
<comment type="caution">
    <text evidence="7">The sequence shown here is derived from an EMBL/GenBank/DDBJ whole genome shotgun (WGS) entry which is preliminary data.</text>
</comment>
<keyword evidence="2" id="KW-0479">Metal-binding</keyword>
<evidence type="ECO:0000256" key="4">
    <source>
        <dbReference type="ARBA" id="ARBA00022833"/>
    </source>
</evidence>
<feature type="chain" id="PRO_5022912700" evidence="5">
    <location>
        <begin position="24"/>
        <end position="299"/>
    </location>
</feature>
<protein>
    <submittedName>
        <fullName evidence="7">Matrixin family metalloprotease</fullName>
    </submittedName>
</protein>
<dbReference type="Gene3D" id="3.40.390.10">
    <property type="entry name" value="Collagenase (Catalytic Domain)"/>
    <property type="match status" value="1"/>
</dbReference>
<dbReference type="Pfam" id="PF00413">
    <property type="entry name" value="Peptidase_M10"/>
    <property type="match status" value="1"/>
</dbReference>
<dbReference type="GO" id="GO:0004222">
    <property type="term" value="F:metalloendopeptidase activity"/>
    <property type="evidence" value="ECO:0007669"/>
    <property type="project" value="InterPro"/>
</dbReference>
<accession>A0A5C6WTE3</accession>
<dbReference type="OrthoDB" id="5516015at2"/>
<gene>
    <name evidence="7" type="ORF">FRC96_20590</name>
</gene>
<evidence type="ECO:0000256" key="2">
    <source>
        <dbReference type="ARBA" id="ARBA00022723"/>
    </source>
</evidence>
<keyword evidence="3" id="KW-0378">Hydrolase</keyword>
<dbReference type="GO" id="GO:0006508">
    <property type="term" value="P:proteolysis"/>
    <property type="evidence" value="ECO:0007669"/>
    <property type="project" value="UniProtKB-KW"/>
</dbReference>
<evidence type="ECO:0000256" key="1">
    <source>
        <dbReference type="ARBA" id="ARBA00022670"/>
    </source>
</evidence>
<organism evidence="7 8">
    <name type="scientific">Lujinxingia vulgaris</name>
    <dbReference type="NCBI Taxonomy" id="2600176"/>
    <lineage>
        <taxon>Bacteria</taxon>
        <taxon>Deltaproteobacteria</taxon>
        <taxon>Bradymonadales</taxon>
        <taxon>Lujinxingiaceae</taxon>
        <taxon>Lujinxingia</taxon>
    </lineage>
</organism>
<reference evidence="7 8" key="1">
    <citation type="submission" date="2019-08" db="EMBL/GenBank/DDBJ databases">
        <title>Bradymonadales sp. TMQ2.</title>
        <authorList>
            <person name="Liang Q."/>
        </authorList>
    </citation>
    <scope>NUCLEOTIDE SEQUENCE [LARGE SCALE GENOMIC DNA]</scope>
    <source>
        <strain evidence="7 8">TMQ2</strain>
    </source>
</reference>
<dbReference type="PROSITE" id="PS51257">
    <property type="entry name" value="PROKAR_LIPOPROTEIN"/>
    <property type="match status" value="1"/>
</dbReference>
<feature type="signal peptide" evidence="5">
    <location>
        <begin position="1"/>
        <end position="23"/>
    </location>
</feature>
<name>A0A5C6WTE3_9DELT</name>
<dbReference type="EMBL" id="VOSL01000146">
    <property type="protein sequence ID" value="TXD31707.1"/>
    <property type="molecule type" value="Genomic_DNA"/>
</dbReference>
<dbReference type="Proteomes" id="UP000321046">
    <property type="component" value="Unassembled WGS sequence"/>
</dbReference>
<dbReference type="SMART" id="SM00235">
    <property type="entry name" value="ZnMc"/>
    <property type="match status" value="1"/>
</dbReference>
<evidence type="ECO:0000256" key="3">
    <source>
        <dbReference type="ARBA" id="ARBA00022801"/>
    </source>
</evidence>
<evidence type="ECO:0000256" key="5">
    <source>
        <dbReference type="SAM" id="SignalP"/>
    </source>
</evidence>
<keyword evidence="1 7" id="KW-0645">Protease</keyword>
<dbReference type="InterPro" id="IPR024079">
    <property type="entry name" value="MetalloPept_cat_dom_sf"/>
</dbReference>
<proteinExistence type="predicted"/>
<dbReference type="InterPro" id="IPR006026">
    <property type="entry name" value="Peptidase_Metallo"/>
</dbReference>
<dbReference type="GO" id="GO:0008270">
    <property type="term" value="F:zinc ion binding"/>
    <property type="evidence" value="ECO:0007669"/>
    <property type="project" value="InterPro"/>
</dbReference>
<keyword evidence="7" id="KW-0482">Metalloprotease</keyword>
<keyword evidence="4" id="KW-0862">Zinc</keyword>
<evidence type="ECO:0000313" key="8">
    <source>
        <dbReference type="Proteomes" id="UP000321046"/>
    </source>
</evidence>
<feature type="domain" description="Peptidase metallopeptidase" evidence="6">
    <location>
        <begin position="64"/>
        <end position="249"/>
    </location>
</feature>
<keyword evidence="5" id="KW-0732">Signal</keyword>
<dbReference type="PRINTS" id="PR00138">
    <property type="entry name" value="MATRIXIN"/>
</dbReference>
<dbReference type="GO" id="GO:0031012">
    <property type="term" value="C:extracellular matrix"/>
    <property type="evidence" value="ECO:0007669"/>
    <property type="project" value="InterPro"/>
</dbReference>
<dbReference type="AlphaFoldDB" id="A0A5C6WTE3"/>
<dbReference type="RefSeq" id="WP_146977413.1">
    <property type="nucleotide sequence ID" value="NZ_VOSL01000146.1"/>
</dbReference>
<sequence length="299" mass="32943">MTLLKLRHIALPGLLAIALSACTHEEAWDEEPLVEEEAPLSNNFRRTMTCEPDLGLPCEGYPKVPVEWPSLTVPYYINELGSPNLHPDDNTIPPELEEDIVSAFDAWNVPECSEFLLEYRGTTAFQADYINSPPSQNINVFVFQDESWPSQNGQAIALTTVTFSRVDGRIYDADIEMNGADYVFSNSENGEAGTMDLRNTLTHEVGHFLGLDHAPNPDTTMYATAREGEIDKRDLHPGDIEGLCTIYPLGTPDVTPPSQPQQQGGICSLVAPGQPDHSALLAGTLLALGIVWRRRRARA</sequence>